<evidence type="ECO:0000256" key="1">
    <source>
        <dbReference type="SAM" id="MobiDB-lite"/>
    </source>
</evidence>
<reference evidence="2 3" key="1">
    <citation type="submission" date="2024-04" db="EMBL/GenBank/DDBJ databases">
        <authorList>
            <consortium name="Genoscope - CEA"/>
            <person name="William W."/>
        </authorList>
    </citation>
    <scope>NUCLEOTIDE SEQUENCE [LARGE SCALE GENOMIC DNA]</scope>
</reference>
<gene>
    <name evidence="2" type="ORF">GSLYS_00005529001</name>
</gene>
<dbReference type="EMBL" id="CAXITT010000088">
    <property type="protein sequence ID" value="CAL1531434.1"/>
    <property type="molecule type" value="Genomic_DNA"/>
</dbReference>
<protein>
    <submittedName>
        <fullName evidence="2">Uncharacterized protein</fullName>
    </submittedName>
</protein>
<feature type="compositionally biased region" description="Basic and acidic residues" evidence="1">
    <location>
        <begin position="72"/>
        <end position="81"/>
    </location>
</feature>
<evidence type="ECO:0000313" key="2">
    <source>
        <dbReference type="EMBL" id="CAL1531434.1"/>
    </source>
</evidence>
<dbReference type="AlphaFoldDB" id="A0AAV2HFC2"/>
<accession>A0AAV2HFC2</accession>
<feature type="region of interest" description="Disordered" evidence="1">
    <location>
        <begin position="72"/>
        <end position="91"/>
    </location>
</feature>
<keyword evidence="3" id="KW-1185">Reference proteome</keyword>
<proteinExistence type="predicted"/>
<comment type="caution">
    <text evidence="2">The sequence shown here is derived from an EMBL/GenBank/DDBJ whole genome shotgun (WGS) entry which is preliminary data.</text>
</comment>
<evidence type="ECO:0000313" key="3">
    <source>
        <dbReference type="Proteomes" id="UP001497497"/>
    </source>
</evidence>
<dbReference type="Proteomes" id="UP001497497">
    <property type="component" value="Unassembled WGS sequence"/>
</dbReference>
<sequence>MTSEKAEHMTGIVLQPLWKTQKIDWTVRKNVFEKSAINYTISLTDDRGSKGRYPYTFRNDNRKEIAYIIQKEYTDRNKDRPANPPRYRPPYNRKRWSYDVIRKPPMP</sequence>
<organism evidence="2 3">
    <name type="scientific">Lymnaea stagnalis</name>
    <name type="common">Great pond snail</name>
    <name type="synonym">Helix stagnalis</name>
    <dbReference type="NCBI Taxonomy" id="6523"/>
    <lineage>
        <taxon>Eukaryota</taxon>
        <taxon>Metazoa</taxon>
        <taxon>Spiralia</taxon>
        <taxon>Lophotrochozoa</taxon>
        <taxon>Mollusca</taxon>
        <taxon>Gastropoda</taxon>
        <taxon>Heterobranchia</taxon>
        <taxon>Euthyneura</taxon>
        <taxon>Panpulmonata</taxon>
        <taxon>Hygrophila</taxon>
        <taxon>Lymnaeoidea</taxon>
        <taxon>Lymnaeidae</taxon>
        <taxon>Lymnaea</taxon>
    </lineage>
</organism>
<name>A0AAV2HFC2_LYMST</name>